<keyword evidence="1" id="KW-0472">Membrane</keyword>
<proteinExistence type="predicted"/>
<dbReference type="EMBL" id="JAMXHT010000004">
    <property type="protein sequence ID" value="MCO5398706.1"/>
    <property type="molecule type" value="Genomic_DNA"/>
</dbReference>
<feature type="transmembrane region" description="Helical" evidence="1">
    <location>
        <begin position="96"/>
        <end position="118"/>
    </location>
</feature>
<keyword evidence="3" id="KW-1185">Reference proteome</keyword>
<dbReference type="RefSeq" id="WP_252680055.1">
    <property type="nucleotide sequence ID" value="NZ_JAMXHT010000004.1"/>
</dbReference>
<reference evidence="2" key="1">
    <citation type="submission" date="2022-06" db="EMBL/GenBank/DDBJ databases">
        <authorList>
            <person name="Lu C.-H."/>
        </authorList>
    </citation>
    <scope>NUCLEOTIDE SEQUENCE</scope>
    <source>
        <strain evidence="2">21MJYT02-11</strain>
    </source>
</reference>
<sequence length="250" mass="26732">MSAVAEPVGASSMRLVRAWHALLAAVICAALVAQIALIVAGGTDANSGHVDGHVSLAARLVRLFSYFTIQSNLLVAAAAATFAIDPARDGTWWRVLRLDALLGIATTGLVFAIVLAPILHLQGLAAVVSDAFHVASPCMALLGWLLFGPRPRIGWQTVALSLLWPATWLAYTFIHGALTGWYPYPFLNAAAIGYSAALRNTAVVLAGAGVFVLVLRALDRWLPAPLLSMRRWREPAVKPMQQHDSEASLR</sequence>
<feature type="transmembrane region" description="Helical" evidence="1">
    <location>
        <begin position="202"/>
        <end position="222"/>
    </location>
</feature>
<feature type="transmembrane region" description="Helical" evidence="1">
    <location>
        <begin position="124"/>
        <end position="147"/>
    </location>
</feature>
<dbReference type="Proteomes" id="UP001162811">
    <property type="component" value="Unassembled WGS sequence"/>
</dbReference>
<keyword evidence="1" id="KW-1133">Transmembrane helix</keyword>
<dbReference type="InterPro" id="IPR049713">
    <property type="entry name" value="Pr6Pr-like"/>
</dbReference>
<gene>
    <name evidence="2" type="ORF">NG900_10955</name>
</gene>
<evidence type="ECO:0000256" key="1">
    <source>
        <dbReference type="SAM" id="Phobius"/>
    </source>
</evidence>
<accession>A0ABT1AJY7</accession>
<comment type="caution">
    <text evidence="2">The sequence shown here is derived from an EMBL/GenBank/DDBJ whole genome shotgun (WGS) entry which is preliminary data.</text>
</comment>
<feature type="transmembrane region" description="Helical" evidence="1">
    <location>
        <begin position="21"/>
        <end position="43"/>
    </location>
</feature>
<organism evidence="2 3">
    <name type="scientific">Ralstonia soli</name>
    <dbReference type="NCBI Taxonomy" id="2953896"/>
    <lineage>
        <taxon>Bacteria</taxon>
        <taxon>Pseudomonadati</taxon>
        <taxon>Pseudomonadota</taxon>
        <taxon>Betaproteobacteria</taxon>
        <taxon>Burkholderiales</taxon>
        <taxon>Burkholderiaceae</taxon>
        <taxon>Ralstonia</taxon>
    </lineage>
</organism>
<evidence type="ECO:0000313" key="2">
    <source>
        <dbReference type="EMBL" id="MCO5398706.1"/>
    </source>
</evidence>
<name>A0ABT1AJY7_9RALS</name>
<protein>
    <submittedName>
        <fullName evidence="2">Pr6Pr family membrane protein</fullName>
    </submittedName>
</protein>
<feature type="transmembrane region" description="Helical" evidence="1">
    <location>
        <begin position="159"/>
        <end position="182"/>
    </location>
</feature>
<keyword evidence="1" id="KW-0812">Transmembrane</keyword>
<feature type="transmembrane region" description="Helical" evidence="1">
    <location>
        <begin position="63"/>
        <end position="84"/>
    </location>
</feature>
<evidence type="ECO:0000313" key="3">
    <source>
        <dbReference type="Proteomes" id="UP001162811"/>
    </source>
</evidence>
<reference evidence="2" key="2">
    <citation type="journal article" date="2023" name="Front. Microbiol.">
        <title>Ralstonia chuxiongensis sp. nov., Ralstonia mojiangensis sp. nov., and Ralstonia soli sp. nov., isolated from tobacco fields, are three novel species in the family Burkholderiaceae.</title>
        <authorList>
            <person name="Lu C.H."/>
            <person name="Zhang Y.Y."/>
            <person name="Jiang N."/>
            <person name="Chen W."/>
            <person name="Shao X."/>
            <person name="Zhao Z.M."/>
            <person name="Lu W.L."/>
            <person name="Hu X."/>
            <person name="Xi Y.X."/>
            <person name="Zou S.Y."/>
            <person name="Wei Q.J."/>
            <person name="Lin Z.L."/>
            <person name="Gong L."/>
            <person name="Gai X.T."/>
            <person name="Zhang L.Q."/>
            <person name="Li J.Y."/>
            <person name="Jin Y."/>
            <person name="Xia Z.Y."/>
        </authorList>
    </citation>
    <scope>NUCLEOTIDE SEQUENCE</scope>
    <source>
        <strain evidence="2">21MJYT02-11</strain>
    </source>
</reference>
<dbReference type="NCBIfam" id="NF038065">
    <property type="entry name" value="Pr6Pr"/>
    <property type="match status" value="1"/>
</dbReference>